<dbReference type="Gene3D" id="1.20.140.10">
    <property type="entry name" value="Butyryl-CoA Dehydrogenase, subunit A, domain 3"/>
    <property type="match status" value="1"/>
</dbReference>
<dbReference type="InterPro" id="IPR037069">
    <property type="entry name" value="AcylCoA_DH/ox_N_sf"/>
</dbReference>
<accession>A0AAU9UYJ9</accession>
<gene>
    <name evidence="13" type="ORF">EEDITHA_LOCUS17478</name>
</gene>
<dbReference type="Pfam" id="PF14749">
    <property type="entry name" value="Acyl-CoA_ox_N"/>
    <property type="match status" value="1"/>
</dbReference>
<keyword evidence="6" id="KW-0274">FAD</keyword>
<dbReference type="PANTHER" id="PTHR10909">
    <property type="entry name" value="ELECTRON TRANSPORT OXIDOREDUCTASE"/>
    <property type="match status" value="1"/>
</dbReference>
<evidence type="ECO:0000313" key="13">
    <source>
        <dbReference type="EMBL" id="CAH2102907.1"/>
    </source>
</evidence>
<evidence type="ECO:0000256" key="5">
    <source>
        <dbReference type="ARBA" id="ARBA00022630"/>
    </source>
</evidence>
<dbReference type="Gene3D" id="1.10.540.10">
    <property type="entry name" value="Acyl-CoA dehydrogenase/oxidase, N-terminal domain"/>
    <property type="match status" value="1"/>
</dbReference>
<dbReference type="PANTHER" id="PTHR10909:SF250">
    <property type="entry name" value="PEROXISOMAL ACYL-COENZYME A OXIDASE 1"/>
    <property type="match status" value="1"/>
</dbReference>
<evidence type="ECO:0000256" key="3">
    <source>
        <dbReference type="ARBA" id="ARBA00004846"/>
    </source>
</evidence>
<comment type="cofactor">
    <cofactor evidence="1">
        <name>FAD</name>
        <dbReference type="ChEBI" id="CHEBI:57692"/>
    </cofactor>
</comment>
<dbReference type="InterPro" id="IPR009100">
    <property type="entry name" value="AcylCoA_DH/oxidase_NM_dom_sf"/>
</dbReference>
<keyword evidence="8" id="KW-0560">Oxidoreductase</keyword>
<dbReference type="SUPFAM" id="SSF56645">
    <property type="entry name" value="Acyl-CoA dehydrogenase NM domain-like"/>
    <property type="match status" value="1"/>
</dbReference>
<comment type="pathway">
    <text evidence="3">Lipid metabolism; peroxisomal fatty acid beta-oxidation.</text>
</comment>
<evidence type="ECO:0000256" key="6">
    <source>
        <dbReference type="ARBA" id="ARBA00022827"/>
    </source>
</evidence>
<proteinExistence type="inferred from homology"/>
<dbReference type="GO" id="GO:0071949">
    <property type="term" value="F:FAD binding"/>
    <property type="evidence" value="ECO:0007669"/>
    <property type="project" value="InterPro"/>
</dbReference>
<comment type="caution">
    <text evidence="13">The sequence shown here is derived from an EMBL/GenBank/DDBJ whole genome shotgun (WGS) entry which is preliminary data.</text>
</comment>
<evidence type="ECO:0000313" key="14">
    <source>
        <dbReference type="Proteomes" id="UP001153954"/>
    </source>
</evidence>
<dbReference type="InterPro" id="IPR012258">
    <property type="entry name" value="Acyl-CoA_oxidase"/>
</dbReference>
<reference evidence="13" key="1">
    <citation type="submission" date="2022-03" db="EMBL/GenBank/DDBJ databases">
        <authorList>
            <person name="Tunstrom K."/>
        </authorList>
    </citation>
    <scope>NUCLEOTIDE SEQUENCE</scope>
</reference>
<evidence type="ECO:0000256" key="10">
    <source>
        <dbReference type="ARBA" id="ARBA00023140"/>
    </source>
</evidence>
<keyword evidence="7" id="KW-0276">Fatty acid metabolism</keyword>
<dbReference type="Proteomes" id="UP001153954">
    <property type="component" value="Unassembled WGS sequence"/>
</dbReference>
<dbReference type="Pfam" id="PF22924">
    <property type="entry name" value="ACOX_C_alpha1"/>
    <property type="match status" value="1"/>
</dbReference>
<dbReference type="EMBL" id="CAKOGL010000025">
    <property type="protein sequence ID" value="CAH2102907.1"/>
    <property type="molecule type" value="Genomic_DNA"/>
</dbReference>
<dbReference type="GO" id="GO:0005777">
    <property type="term" value="C:peroxisome"/>
    <property type="evidence" value="ECO:0007669"/>
    <property type="project" value="UniProtKB-SubCell"/>
</dbReference>
<dbReference type="InterPro" id="IPR046373">
    <property type="entry name" value="Acyl-CoA_Oxase/DH_mid-dom_sf"/>
</dbReference>
<evidence type="ECO:0000256" key="2">
    <source>
        <dbReference type="ARBA" id="ARBA00004275"/>
    </source>
</evidence>
<evidence type="ECO:0000259" key="12">
    <source>
        <dbReference type="Pfam" id="PF22924"/>
    </source>
</evidence>
<dbReference type="GO" id="GO:0005504">
    <property type="term" value="F:fatty acid binding"/>
    <property type="evidence" value="ECO:0007669"/>
    <property type="project" value="TreeGrafter"/>
</dbReference>
<feature type="domain" description="Acyl-coenzyme A oxidase N-terminal" evidence="11">
    <location>
        <begin position="19"/>
        <end position="139"/>
    </location>
</feature>
<dbReference type="GO" id="GO:0003997">
    <property type="term" value="F:acyl-CoA oxidase activity"/>
    <property type="evidence" value="ECO:0007669"/>
    <property type="project" value="InterPro"/>
</dbReference>
<organism evidence="13 14">
    <name type="scientific">Euphydryas editha</name>
    <name type="common">Edith's checkerspot</name>
    <dbReference type="NCBI Taxonomy" id="104508"/>
    <lineage>
        <taxon>Eukaryota</taxon>
        <taxon>Metazoa</taxon>
        <taxon>Ecdysozoa</taxon>
        <taxon>Arthropoda</taxon>
        <taxon>Hexapoda</taxon>
        <taxon>Insecta</taxon>
        <taxon>Pterygota</taxon>
        <taxon>Neoptera</taxon>
        <taxon>Endopterygota</taxon>
        <taxon>Lepidoptera</taxon>
        <taxon>Glossata</taxon>
        <taxon>Ditrysia</taxon>
        <taxon>Papilionoidea</taxon>
        <taxon>Nymphalidae</taxon>
        <taxon>Nymphalinae</taxon>
        <taxon>Euphydryas</taxon>
    </lineage>
</organism>
<evidence type="ECO:0000256" key="1">
    <source>
        <dbReference type="ARBA" id="ARBA00001974"/>
    </source>
</evidence>
<dbReference type="FunFam" id="1.20.140.10:FF:000005">
    <property type="entry name" value="Acyl-coenzyme A oxidase"/>
    <property type="match status" value="1"/>
</dbReference>
<dbReference type="GO" id="GO:0055088">
    <property type="term" value="P:lipid homeostasis"/>
    <property type="evidence" value="ECO:0007669"/>
    <property type="project" value="TreeGrafter"/>
</dbReference>
<dbReference type="InterPro" id="IPR036250">
    <property type="entry name" value="AcylCo_DH-like_C"/>
</dbReference>
<evidence type="ECO:0000256" key="9">
    <source>
        <dbReference type="ARBA" id="ARBA00023098"/>
    </source>
</evidence>
<keyword evidence="10" id="KW-0576">Peroxisome</keyword>
<comment type="similarity">
    <text evidence="4">Belongs to the acyl-CoA oxidase family.</text>
</comment>
<dbReference type="AlphaFoldDB" id="A0AAU9UYJ9"/>
<dbReference type="Gene3D" id="2.40.110.10">
    <property type="entry name" value="Butyryl-CoA Dehydrogenase, subunit A, domain 2"/>
    <property type="match status" value="1"/>
</dbReference>
<evidence type="ECO:0000259" key="11">
    <source>
        <dbReference type="Pfam" id="PF14749"/>
    </source>
</evidence>
<sequence>MDAKVDKDLLLEREKCTFDIQELIHIIDGGKEKTLMRKNVENLVLSIKELKDEVPEDYLSHAEKYENAVRKGCILFDIYFQLTKNNTTKLDQSPSNVYRIHEGILKQVNPFLLHYGLFMPTIMSQATEEQQTKWLKKNSKMIGTYAQTELGHGSFLRGLETTATFDPETDEFILNSPAITSYKFWPGGLGHTANASVLMAQLYIKEKCLGTHLFLVQIRDFETHKPLPGIKVGEIGPKMGFNTANNGFLGLDNVRIPRENMLMKNAQVLRDGTYIKSKNDKLTYGSMVMVRVHIISDIAYELARAVTIAVRYSAVRHQSLLKEGNPEPQVLDYVTQQHKLFISIASSHAFRVVGKWMWKTYTKVIAQIGEGNLNQLPELHALTCCLKAVCTRDGLAMVESCRLACGGHGYLLSSNLPNLYSIVAASVTYEGEHTVVLLQTARSNNFKENTYKGFYVEFPDSETSDLEIVSTQVINPSIKRSASPFAGLDELFDVHKNKKRKLSSSISRVQNSGDTAFVSINADDGQNASHLIKIELYDLKKISEIPSNEYWKNTKTRTKLNRKKKNFEHI</sequence>
<keyword evidence="9" id="KW-0443">Lipid metabolism</keyword>
<dbReference type="InterPro" id="IPR055060">
    <property type="entry name" value="ACOX_C_alpha1"/>
</dbReference>
<evidence type="ECO:0000256" key="8">
    <source>
        <dbReference type="ARBA" id="ARBA00023002"/>
    </source>
</evidence>
<name>A0AAU9UYJ9_EUPED</name>
<dbReference type="FunFam" id="2.40.110.10:FF:000003">
    <property type="entry name" value="Acyl-coenzyme A oxidase"/>
    <property type="match status" value="1"/>
</dbReference>
<dbReference type="InterPro" id="IPR029320">
    <property type="entry name" value="Acyl-CoA_ox_N"/>
</dbReference>
<comment type="subcellular location">
    <subcellularLocation>
        <location evidence="2">Peroxisome</location>
    </subcellularLocation>
</comment>
<evidence type="ECO:0000256" key="4">
    <source>
        <dbReference type="ARBA" id="ARBA00006288"/>
    </source>
</evidence>
<dbReference type="GO" id="GO:0033540">
    <property type="term" value="P:fatty acid beta-oxidation using acyl-CoA oxidase"/>
    <property type="evidence" value="ECO:0007669"/>
    <property type="project" value="TreeGrafter"/>
</dbReference>
<protein>
    <recommendedName>
        <fullName evidence="15">Acyl-coenzyme A oxidase</fullName>
    </recommendedName>
</protein>
<feature type="domain" description="Acyl-CoA oxidase C-alpha1" evidence="12">
    <location>
        <begin position="284"/>
        <end position="443"/>
    </location>
</feature>
<evidence type="ECO:0008006" key="15">
    <source>
        <dbReference type="Google" id="ProtNLM"/>
    </source>
</evidence>
<evidence type="ECO:0000256" key="7">
    <source>
        <dbReference type="ARBA" id="ARBA00022832"/>
    </source>
</evidence>
<keyword evidence="14" id="KW-1185">Reference proteome</keyword>
<dbReference type="SUPFAM" id="SSF47203">
    <property type="entry name" value="Acyl-CoA dehydrogenase C-terminal domain-like"/>
    <property type="match status" value="1"/>
</dbReference>
<keyword evidence="5" id="KW-0285">Flavoprotein</keyword>